<dbReference type="InterPro" id="IPR012334">
    <property type="entry name" value="Pectin_lyas_fold"/>
</dbReference>
<dbReference type="EMBL" id="CP088147">
    <property type="protein sequence ID" value="UTU52720.1"/>
    <property type="molecule type" value="Genomic_DNA"/>
</dbReference>
<evidence type="ECO:0000313" key="2">
    <source>
        <dbReference type="EMBL" id="UTU52720.1"/>
    </source>
</evidence>
<keyword evidence="3" id="KW-1185">Reference proteome</keyword>
<dbReference type="InterPro" id="IPR038177">
    <property type="entry name" value="IAT_beta_sf"/>
</dbReference>
<proteinExistence type="predicted"/>
<gene>
    <name evidence="2" type="ORF">LRP29_04520</name>
</gene>
<sequence length="4580" mass="442883">MAARGEDFRVHAGYRRSRIARHLWKTTALTTLALGLSGMAAYGDPNGLWQPQIRAIIGADNNGGNGALEGFIPLKQTAESVLFLDVRAKHDFKDGSGQDVGLGIRRIVNPDLMIGGYAYLNLENYNSTQFTAATLGAEAITPHFDAHVNVYLPIKGDSTDHSTSSTLSMVSNQLIEQISVLDHRDYAAWGIEAEIGAQVPVNLPDKHSLRLDIGGYHFEDPHGDDGSVTGAKAGFEYTIGDVLGSNTELVFAGEVRNDNRDDTQFAGSVRLNIPFNPGSGSDNGADSGPEPVYPVSEGLRKRVNERVRGDIGVRVQSQTLTGGSTTRVAINAATNAAFGKFYYADGGLAGAGTLADPTTLDDAVTKSGANGFVVALGGNGNLTTGGVTLANGQTVIGGGESVTARLFGGGTSTFNLGGSDGTIQGTNVANPVFTLGNGNTLSGITITGGGDGIFGNNITGATLTNVTVTGAGGNGADFTGSSTGITGSNFTATGNGLDGLHIDGDGTYNFTGTTLLQGNLDDGLDITGKGTYTFATVNAQDNTDRGITVQGTSTGGTFTTTGGTVSGNGGTAVFIDPITAHVVLDSISQSGGTSGVVLENVAGSFTVNGATTISNTTGPAIAISDSPATIRFGDISITNPGADGISFAGVNAAVVAGNIVISGLGVGTGLDFSGSKTNFTAQSLSITGTGAAGSIGIDLTSPSVGGAVIIITDGGVITNVDTGVRLGIAGTPGATANAEFTFGGNSSSISGITASLDARGLNEGSGHYAFGTTAFTGPQLYDLRNYIFVAAGASGGGTSITDLASIEYADNITASDAIIVLVNRGTIDDATGFSLSDGQELASFGNDRAFSLGGVPLNVTGTNIHHDESISDSAGAATLTSSGGGNVVTLGNGNTLLDFNVSGGSGSAIYGLGINGLTVQGVTASNVGSGLYLNGVTGTVSVDDLTVQTASQTGIVLVDSSATVDFTGNTKITSAANVGLFANNFDGIATFDDLDISGGGRGVAIWSGSSGTLTFAAASSITNTDDVAFNINGAVPNVTYNGTIDQANAANAVRIIGQTGGTATFGGKITASTGSANAIDLSANTGGTVKFTGGLDLTTTTGTGFDATGGGTITVAAAGTEQITTGTGRAINLDGITIGTGGMAFDSITTGVATATALNFNAVSGGQFLGGNVTVGGTAAGINGLAINASSSTFTITNLVTTNVAGTDVSLTNNTGSITILGGTITNSGAGDGVVVSGGSATVGVAANVSSSATAPGAAVKVDGTTGGSVTFSGTVTSTGTGDLFDVGSTLTPAGGAISFTGPTLSATGGGGALVSSLGGTATLNVTAPLSITNATGTGLSVTNVASTASASFGEVTVTTPGGTGIFIADNGTVTFGTTQVTLGAASTAGIEFLDINEHISFGTTTIDEVGANQTGIDFSGSSSGSSTRADFGLTTITGTGSLTSRGIDLSSTTGNKTITFLRGSSISNVGVGVELSSSGATATSANANFTFGDGTSADGLQSSISAAAGGYTVNTIGLDPTLGNYDFDDVNFTGAAHLASAVGGTIMISQGGGIVHANTDGLSADVTTYTVAEADAMTGTLNFAFVGTVDLSGTPFTLDSGQSIIGFGNGASILTSGTVQPVNVQGNLGATGGNVTGDEGVVKSTGSDTLHLLGNNQVRDTAFDFSGGSGSVFLVDGSAAGFVNTGGIFIEGVTVSNVAVGQTAFKVVGLDTNLSITNNNINVAGTLLDVDGGAGNITVTRGTLPNSGPAGTLTGGGISIANRSGGLVNFTDKVTVNGNGVSLTGNAGSTITFADVDITTNGQTAFSASGGGTVNVVTGTINATNAQAVALDGITAGVTPNVDGIHFASTSATFSSGSGIDLQNLSGTVALGTGKLTNTGLDAAFDVGSGTNASGGNAVLSYAGTVASNGTGAAVSIQELTGGSVTLSGNLTDGNAADGGNIVVAGIDNGTAATVTFSGASQVISSGTTDAVSLGILGAYPAGTPTPNTDGLINFTGGNLAITTTTGAGFVAFGVGDGLVAGTGNGKLTVTGANNTISSGGNGLLLFLSNVGSGGIAFKSIAADSNSDGAGVILSGLNLAGNVNIGSGDIGGLTDTGYTGASLNGLFGAGQVNFEGKTDLDVSYEGFEISGQVGAINIANVAGSTLAIDGAQVGIAFAALQTGTVNVGGNGGIAGIGATTSTSVSAISLSGGNDLINATLNYNGSIKIDTGAVLQAGVGDWTELNMSGSVVSTTAISGLGAAAFVFSGNANGLYNISSTIDHTGTAVGVLFDGSSEGTVTFSGTSKIFNTSSGTNGAIVKAPSIGVGEGTGTLAFTNGGLAITTSSGAGFTASTSGPGTVSITGLNNTIATTTGTALKLDGATVGAGGLNFSSVSVNGAATGILLNNVSGSIINFGVVNLLDVTSRGVDISGTLGGMALSAVGLNIGLGAANAVGLDLNGAALGTSVISVSDFDVDGGGFAGTIGIDMAGTTGTGTIQLGDSINNNPAGQTSTIANVGYGVQFSSATNAKLVFGDGAGPAESSISTTGGQVIHTTDASLPANGSYNFNDVNFTGDTANLASISVYYVTAGGTGDGSLANPGSYAGAQASTANVVVLIDKTVDGGQATIDLGATTFQLDDGQVLLAFKSNDAAVDVSQLGVGAAGGASAAFQFTTIQNTTIVSAPAGIDTLRPVLQSNNATQVINLATSGSGIFTGGIQNLIVSNLGSGAGVAVNATGASSFFVKSNTITAGGNALDFSTTGAPANTLLLSIDGNTLNSSGGLAASFTGQNIDADLNSIAIRSFAGNTVTGGTGGGIAFNNVRFDSNGTGGTVSAGTLDVGTTAAGGRVQGDGLGFNNTSGTLDLGTFSVANNGGTGVMVSAKTTNFTLNSSGGSVDTTGGNAFDLDPLTVNMTLGSVTATGGANGIIFDGVAGTFSVTGATTITGTTNYGISAINTNTGTFNFNTVTVNNAGSSGGGIQVASGTLKVTGLANIDTTSGTGVSQGTGSTSFTGGLTIDTTSGDGFLGIAAGSITVIGTGNTITTATGRIVSLQTAVIGAGGMTFDTLKATGTVGIGAGVQLATVSGGNFNGGALSVAGTSNNALVVQNSTSSAVNFNSVVVSSASANGIYVVNGVTGPVTIGTVTIDNTGGAGVRVDSSSGTININGGSIGATDDPTGSAVQLVGGAATLNIAASLTKTTTGKIVDISGVTGGSVTLSGNLSATGGGFDNGIDVRNNGGGTFTFSGAKTLSTGGFAAVNLANNAGAAIDFTGGGLVINTTSGPGIAASGGATVTVTGASNAITTSVGSALDLSGVTVGAGGINLSSVSVNGASVGIGLNNVASSGGGAIALGTVDLQGITTFGVDVGGTLGAALSFANLDIGLNSTTGVAFDLNGSTINAAVTANDFDVTNASAAGASIGVDLRGAIGGQVVRLGDAAAGGAISSIAGVNTGVFLGSTTNLAFTYGDGESVTDKNSTLGANVGIDAASAPVAGTYNFQDVNLTTSPGLGFGVGKIYFVGASPSGDGTGRDQSNLATLSTAEAASVASDILVLVNNGGVISAAGTNADNTLVLGAGEQVRGFGNGAINLALAVPSTIQLSSNSISIIDQTPDGAATLTTGNGSNAITLGTSGNIIDGFILDGSPTGAARGIKDNSGGTTTGTIISNMTIKNFLTAGVEITPSANTTIDHVTFSSNASDVIVNAANTTISNVSSTGATGIAFDIRNATGTTTLSNLNITTNTTGTGIAFGGASGPQGTITGTNVDVTGGAGGGIKVTGGNAAITFDAASFVGVPDTSSGTAVTITGRSGGSFAFAGSVAANGTASGISVSGATAVNTVSFTGAVGLGTVSTLTGTAVSINNNATASTVSFANIGIVTNSTTGFSAINGGTVNVTTGTVSSTGAQAVNLNGVAAGINFTSTTSTGGFNNVKLTSVTGSVNLGAGALSGVTGVGAVAFLVGDGSGTAGTGGTATISYGGTISAGAGFNTVNIQDHSVGLVTLSGNLTHSGASGSAIVLDDNSSSFTFSGATNNLTTGTSNAIDIIDQTGGTIAFQGVLNIDTTSGIGISLSGTSTGTFNFTGGNLTIDTTGGAGFRATGGGTVSVTGTGNHISSGNGTALNISNTQIGSGNVTFRDITSNGGSANGIILSNTGTAAGNGGLHVTGNGANVGATGGGVIANKTGADGSTTQGSGIYLNNTKDVQLNGLQMNDFQNYGISGTNVTGFTLDHTIINGTVGTSVGGIGEGNVYFTGLSGSASVSNSTFTGAAYDAFHVFNDGAQTLNRLTITGSTFATNAAAGNASNDAIVFQATGGTFNATVQNSTVTSARSDMVQLNLLGTVTSDLVLTGNTMNNTNQNIVSGGGGLTIGGGGPANNVSLTYNISNNTISGSHGAVIAVAKGTGIGASFVGTINSNTIGTQNVAGSGSTQGFGIAVFHDGAGNSNTTITNNQIHGTVGGIYTQVKNGAGGTMTAVIQGNIIDTLDQVNSFTGIYVQTGSNTTNSGTPDNNKSNITLGGAGALANHVDIGANAGFAIAAGITIEQEGNSRVGLIGSPNYAGAPYDFTAIQTYIANLNVVTGSNAPDVFAFGDPNTPAGFGFFGGAQF</sequence>
<evidence type="ECO:0008006" key="4">
    <source>
        <dbReference type="Google" id="ProtNLM"/>
    </source>
</evidence>
<dbReference type="Gene3D" id="2.160.20.10">
    <property type="entry name" value="Single-stranded right-handed beta-helix, Pectin lyase-like"/>
    <property type="match status" value="2"/>
</dbReference>
<dbReference type="InterPro" id="IPR011050">
    <property type="entry name" value="Pectin_lyase_fold/virulence"/>
</dbReference>
<organism evidence="2 3">
    <name type="scientific">Mesorhizobium ciceri</name>
    <dbReference type="NCBI Taxonomy" id="39645"/>
    <lineage>
        <taxon>Bacteria</taxon>
        <taxon>Pseudomonadati</taxon>
        <taxon>Pseudomonadota</taxon>
        <taxon>Alphaproteobacteria</taxon>
        <taxon>Hyphomicrobiales</taxon>
        <taxon>Phyllobacteriaceae</taxon>
        <taxon>Mesorhizobium</taxon>
    </lineage>
</organism>
<dbReference type="InterPro" id="IPR006626">
    <property type="entry name" value="PbH1"/>
</dbReference>
<dbReference type="RefSeq" id="WP_024504064.1">
    <property type="nucleotide sequence ID" value="NZ_CP088147.1"/>
</dbReference>
<dbReference type="SMART" id="SM00710">
    <property type="entry name" value="PbH1"/>
    <property type="match status" value="34"/>
</dbReference>
<evidence type="ECO:0000313" key="3">
    <source>
        <dbReference type="Proteomes" id="UP001060070"/>
    </source>
</evidence>
<reference evidence="2 3" key="1">
    <citation type="journal article" date="2022" name="Microbiol. Resour. Announc.">
        <title>Complete Genome Sequence of Mesorhizobium ciceri Strain R30, a Rhizobium Used as a Commercial Inoculant for Chickpea in Argentina.</title>
        <authorList>
            <person name="Foresto E."/>
            <person name="Revale S."/>
            <person name="Primo E."/>
            <person name="Nievas F."/>
            <person name="Carezzano E."/>
            <person name="Puente M."/>
            <person name="Alzari P."/>
            <person name="Mart M."/>
            <person name="Ben-Assaya M."/>
            <person name="Mornico D."/>
            <person name="Santoro M."/>
            <person name="Mart F."/>
            <person name="Giordano W."/>
            <person name="Bogino P."/>
        </authorList>
    </citation>
    <scope>NUCLEOTIDE SEQUENCE [LARGE SCALE GENOMIC DNA]</scope>
    <source>
        <strain evidence="2 3">R30</strain>
    </source>
</reference>
<dbReference type="Proteomes" id="UP001060070">
    <property type="component" value="Chromosome"/>
</dbReference>
<accession>A0AB38TD42</accession>
<protein>
    <recommendedName>
        <fullName evidence="4">Inverse autotransporter beta-domain domain-containing protein</fullName>
    </recommendedName>
</protein>
<dbReference type="SUPFAM" id="SSF51126">
    <property type="entry name" value="Pectin lyase-like"/>
    <property type="match status" value="2"/>
</dbReference>
<name>A0AB38TD42_9HYPH</name>
<feature type="region of interest" description="Disordered" evidence="1">
    <location>
        <begin position="276"/>
        <end position="295"/>
    </location>
</feature>
<evidence type="ECO:0000256" key="1">
    <source>
        <dbReference type="SAM" id="MobiDB-lite"/>
    </source>
</evidence>
<dbReference type="Gene3D" id="2.40.160.160">
    <property type="entry name" value="Inverse autotransporter, beta-domain"/>
    <property type="match status" value="1"/>
</dbReference>